<protein>
    <submittedName>
        <fullName evidence="1">Uncharacterized protein</fullName>
    </submittedName>
</protein>
<dbReference type="AlphaFoldDB" id="A0A0T5ZY83"/>
<proteinExistence type="predicted"/>
<organism evidence="1 2">
    <name type="scientific">candidate division WWE3 bacterium CSP1-7</name>
    <dbReference type="NCBI Taxonomy" id="1576480"/>
    <lineage>
        <taxon>Bacteria</taxon>
        <taxon>Katanobacteria</taxon>
    </lineage>
</organism>
<comment type="caution">
    <text evidence="1">The sequence shown here is derived from an EMBL/GenBank/DDBJ whole genome shotgun (WGS) entry which is preliminary data.</text>
</comment>
<dbReference type="EMBL" id="LDXK01000001">
    <property type="protein sequence ID" value="KRT67753.1"/>
    <property type="molecule type" value="Genomic_DNA"/>
</dbReference>
<gene>
    <name evidence="1" type="ORF">XU08_C0001G0163</name>
</gene>
<sequence>MEPVTSEEALQYDKEALSTDIKKRKANIKIFEEAIAKENEGIDRDNQMIVIIEAHQKVKK</sequence>
<name>A0A0T5ZY83_UNCKA</name>
<dbReference type="STRING" id="1576480.XU08_C0001G0163"/>
<accession>A0A0T5ZY83</accession>
<reference evidence="1 2" key="1">
    <citation type="submission" date="2015-05" db="EMBL/GenBank/DDBJ databases">
        <title>Critical biogeochemical functions in the subsurface are associated with bacteria from new phyla and little studied lineages.</title>
        <authorList>
            <person name="Hug L.A."/>
            <person name="Thomas B.C."/>
            <person name="Sharon I."/>
            <person name="Brown C.T."/>
            <person name="Sharma R."/>
            <person name="Hettich R.L."/>
            <person name="Wilkins M.J."/>
            <person name="Williams K.H."/>
            <person name="Singh A."/>
            <person name="Banfield J.F."/>
        </authorList>
    </citation>
    <scope>NUCLEOTIDE SEQUENCE [LARGE SCALE GENOMIC DNA]</scope>
    <source>
        <strain evidence="1">CSP1-7</strain>
    </source>
</reference>
<evidence type="ECO:0000313" key="2">
    <source>
        <dbReference type="Proteomes" id="UP000051297"/>
    </source>
</evidence>
<dbReference type="Proteomes" id="UP000051297">
    <property type="component" value="Unassembled WGS sequence"/>
</dbReference>
<evidence type="ECO:0000313" key="1">
    <source>
        <dbReference type="EMBL" id="KRT67753.1"/>
    </source>
</evidence>